<dbReference type="OrthoDB" id="5298460at2"/>
<keyword evidence="3" id="KW-1185">Reference proteome</keyword>
<dbReference type="InterPro" id="IPR018004">
    <property type="entry name" value="KilA/APSES_HTH"/>
</dbReference>
<dbReference type="AlphaFoldDB" id="A0A9X8P4S2"/>
<dbReference type="EMBL" id="NWTM01000001">
    <property type="protein sequence ID" value="RYC43704.1"/>
    <property type="molecule type" value="Genomic_DNA"/>
</dbReference>
<gene>
    <name evidence="2" type="ORF">CLR69_01225</name>
</gene>
<dbReference type="Proteomes" id="UP001138460">
    <property type="component" value="Unassembled WGS sequence"/>
</dbReference>
<comment type="caution">
    <text evidence="2">The sequence shown here is derived from an EMBL/GenBank/DDBJ whole genome shotgun (WGS) entry which is preliminary data.</text>
</comment>
<protein>
    <recommendedName>
        <fullName evidence="1">KilA/APSES-type HTH DNA-binding domain-containing protein</fullName>
    </recommendedName>
</protein>
<dbReference type="RefSeq" id="WP_129711862.1">
    <property type="nucleotide sequence ID" value="NZ_JBEHFA010000006.1"/>
</dbReference>
<dbReference type="Pfam" id="PF04383">
    <property type="entry name" value="KilA-N"/>
    <property type="match status" value="1"/>
</dbReference>
<reference evidence="2 3" key="1">
    <citation type="journal article" date="2018" name="Syst. Appl. Microbiol.">
        <title>Pectobacterium zantedeschiae sp. nov. a new species of a soft rot pathogen isolated from Calla lily (Zantedeschia spp.).</title>
        <authorList>
            <person name="Waleron M."/>
            <person name="Misztak A."/>
            <person name="Waleron M."/>
            <person name="Franczuk M."/>
            <person name="Jonca J."/>
            <person name="Wielgomas B."/>
            <person name="Mikicinski A."/>
            <person name="Popovic T."/>
            <person name="Waleron K."/>
        </authorList>
    </citation>
    <scope>NUCLEOTIDE SEQUENCE [LARGE SCALE GENOMIC DNA]</scope>
    <source>
        <strain evidence="2 3">9M</strain>
    </source>
</reference>
<evidence type="ECO:0000259" key="1">
    <source>
        <dbReference type="Pfam" id="PF04383"/>
    </source>
</evidence>
<accession>A0A9X8P4S2</accession>
<name>A0A9X8P4S2_9GAMM</name>
<sequence>MHNVSLIVFRDISGIANSNNLTKPHFADRIAGVEISTDAEGRFNLNALHQASGLGANKAPAQWLRTQAAQDLIQEVTDMQICTSSIQSLLFGNSGEQEEVRITKSHKNYIITAIDLMVALTYMLGERSVRIRNKKRLY</sequence>
<evidence type="ECO:0000313" key="2">
    <source>
        <dbReference type="EMBL" id="RYC43704.1"/>
    </source>
</evidence>
<feature type="domain" description="KilA/APSES-type HTH DNA-binding" evidence="1">
    <location>
        <begin position="32"/>
        <end position="82"/>
    </location>
</feature>
<evidence type="ECO:0000313" key="3">
    <source>
        <dbReference type="Proteomes" id="UP001138460"/>
    </source>
</evidence>
<organism evidence="2 3">
    <name type="scientific">Pectobacterium zantedeschiae</name>
    <dbReference type="NCBI Taxonomy" id="2034769"/>
    <lineage>
        <taxon>Bacteria</taxon>
        <taxon>Pseudomonadati</taxon>
        <taxon>Pseudomonadota</taxon>
        <taxon>Gammaproteobacteria</taxon>
        <taxon>Enterobacterales</taxon>
        <taxon>Pectobacteriaceae</taxon>
        <taxon>Pectobacterium</taxon>
    </lineage>
</organism>
<proteinExistence type="predicted"/>